<feature type="signal peptide" evidence="1">
    <location>
        <begin position="1"/>
        <end position="20"/>
    </location>
</feature>
<dbReference type="Proteomes" id="UP000813463">
    <property type="component" value="Chromosome 5"/>
</dbReference>
<evidence type="ECO:0000259" key="2">
    <source>
        <dbReference type="PROSITE" id="PS52045"/>
    </source>
</evidence>
<dbReference type="PANTHER" id="PTHR31589:SF223">
    <property type="entry name" value="PROTEIN, PUTATIVE (DUF239)-RELATED"/>
    <property type="match status" value="1"/>
</dbReference>
<dbReference type="PANTHER" id="PTHR31589">
    <property type="entry name" value="PROTEIN, PUTATIVE (DUF239)-RELATED-RELATED"/>
    <property type="match status" value="1"/>
</dbReference>
<dbReference type="InterPro" id="IPR004314">
    <property type="entry name" value="Neprosin"/>
</dbReference>
<dbReference type="RefSeq" id="XP_021834934.2">
    <property type="nucleotide sequence ID" value="XM_021979242.2"/>
</dbReference>
<reference evidence="4" key="2">
    <citation type="submission" date="2025-08" db="UniProtKB">
        <authorList>
            <consortium name="RefSeq"/>
        </authorList>
    </citation>
    <scope>IDENTIFICATION</scope>
    <source>
        <tissue evidence="4">Leaf</tissue>
    </source>
</reference>
<dbReference type="Pfam" id="PF03080">
    <property type="entry name" value="Neprosin"/>
    <property type="match status" value="1"/>
</dbReference>
<feature type="chain" id="PRO_5047395124" description="Neprosin PEP catalytic domain-containing protein" evidence="1">
    <location>
        <begin position="21"/>
        <end position="357"/>
    </location>
</feature>
<protein>
    <recommendedName>
        <fullName evidence="2">Neprosin PEP catalytic domain-containing protein</fullName>
    </recommendedName>
</protein>
<name>A0A9R0HR71_SPIOL</name>
<evidence type="ECO:0000313" key="4">
    <source>
        <dbReference type="RefSeq" id="XP_021834934.2"/>
    </source>
</evidence>
<evidence type="ECO:0000313" key="3">
    <source>
        <dbReference type="Proteomes" id="UP000813463"/>
    </source>
</evidence>
<reference evidence="3" key="1">
    <citation type="journal article" date="2021" name="Nat. Commun.">
        <title>Genomic analyses provide insights into spinach domestication and the genetic basis of agronomic traits.</title>
        <authorList>
            <person name="Cai X."/>
            <person name="Sun X."/>
            <person name="Xu C."/>
            <person name="Sun H."/>
            <person name="Wang X."/>
            <person name="Ge C."/>
            <person name="Zhang Z."/>
            <person name="Wang Q."/>
            <person name="Fei Z."/>
            <person name="Jiao C."/>
            <person name="Wang Q."/>
        </authorList>
    </citation>
    <scope>NUCLEOTIDE SEQUENCE [LARGE SCALE GENOMIC DNA]</scope>
    <source>
        <strain evidence="3">cv. Varoflay</strain>
    </source>
</reference>
<organism evidence="3 4">
    <name type="scientific">Spinacia oleracea</name>
    <name type="common">Spinach</name>
    <dbReference type="NCBI Taxonomy" id="3562"/>
    <lineage>
        <taxon>Eukaryota</taxon>
        <taxon>Viridiplantae</taxon>
        <taxon>Streptophyta</taxon>
        <taxon>Embryophyta</taxon>
        <taxon>Tracheophyta</taxon>
        <taxon>Spermatophyta</taxon>
        <taxon>Magnoliopsida</taxon>
        <taxon>eudicotyledons</taxon>
        <taxon>Gunneridae</taxon>
        <taxon>Pentapetalae</taxon>
        <taxon>Caryophyllales</taxon>
        <taxon>Chenopodiaceae</taxon>
        <taxon>Chenopodioideae</taxon>
        <taxon>Anserineae</taxon>
        <taxon>Spinacia</taxon>
    </lineage>
</organism>
<evidence type="ECO:0000256" key="1">
    <source>
        <dbReference type="SAM" id="SignalP"/>
    </source>
</evidence>
<dbReference type="Pfam" id="PF14365">
    <property type="entry name" value="Neprosin_AP"/>
    <property type="match status" value="1"/>
</dbReference>
<keyword evidence="1" id="KW-0732">Signal</keyword>
<dbReference type="KEGG" id="soe:110774680"/>
<feature type="domain" description="Neprosin PEP catalytic" evidence="2">
    <location>
        <begin position="106"/>
        <end position="357"/>
    </location>
</feature>
<accession>A0A9R0HR71</accession>
<dbReference type="InterPro" id="IPR025521">
    <property type="entry name" value="Neprosin_propep"/>
</dbReference>
<gene>
    <name evidence="4" type="primary">LOC110774680</name>
</gene>
<sequence length="357" mass="39382">MVSPSLFLVIFSSLVLYGLCDTSFSNQQDVKTIKTEYGTYDCVDFYKQPAFNHPLLKNHSSKAISNLLELQGRKVSGIGLPESCPVGTVPILRTNQNSSVNVQQLSPPQTHCVALVHTNKLNRKFNGVGGAIGMYKPVVQTSDQRSSARIKLSNGNDSLEAGWMVNPKIFNDYEAHLYQSFDAGGKGCINLQCPGFVQVTTTVPLGTIPSEYTKIGGNDIRAWNLSIDKHQDDGNWWLSVTYDKEPIGYWPKQLFTSLADVAGKVEWGGEVYDFGPSSKKHPPPPEMGNGFRATKDLSKSASIFHASYVDESFTNVINPEDTHEITDCDPTYTVLDGGWVSKNFGRVIYYGGYSILK</sequence>
<keyword evidence="3" id="KW-1185">Reference proteome</keyword>
<dbReference type="AlphaFoldDB" id="A0A9R0HR71"/>
<proteinExistence type="predicted"/>
<dbReference type="InterPro" id="IPR053168">
    <property type="entry name" value="Glutamic_endopeptidase"/>
</dbReference>
<dbReference type="GeneID" id="110774680"/>
<dbReference type="PROSITE" id="PS52045">
    <property type="entry name" value="NEPROSIN_PEP_CD"/>
    <property type="match status" value="1"/>
</dbReference>